<keyword evidence="3 5" id="KW-0067">ATP-binding</keyword>
<dbReference type="InterPro" id="IPR003439">
    <property type="entry name" value="ABC_transporter-like_ATP-bd"/>
</dbReference>
<dbReference type="PROSITE" id="PS50893">
    <property type="entry name" value="ABC_TRANSPORTER_2"/>
    <property type="match status" value="1"/>
</dbReference>
<dbReference type="GO" id="GO:0005524">
    <property type="term" value="F:ATP binding"/>
    <property type="evidence" value="ECO:0007669"/>
    <property type="project" value="UniProtKB-KW"/>
</dbReference>
<dbReference type="PANTHER" id="PTHR42939">
    <property type="entry name" value="ABC TRANSPORTER ATP-BINDING PROTEIN ALBC-RELATED"/>
    <property type="match status" value="1"/>
</dbReference>
<dbReference type="SMART" id="SM00382">
    <property type="entry name" value="AAA"/>
    <property type="match status" value="1"/>
</dbReference>
<sequence>MSVLEVNQLYFKYGKKTILEDVTFSLDKGDIAGLVGSNGAGKTTLMKIISGILPGAIGKVTLKASSVGALIEEPALYPHISVLRNLQFYCRLYGQDYDIIDKFKDDLDVAGYLNKKASKLSLGMRQRVGLFIALIASNEFILLDEPTNGLDPKGINNLLNLIKDLAHKYGITFVVSSHILANLDQVCNKNFMIANQRLTSLDDGQHAKYSLYSFDTSPKDLLGLLDQYQLTYEHKGRDILVTDPAAIEAGLASQGIDLQFEKVGLSEVIFNED</sequence>
<feature type="domain" description="ABC transporter" evidence="4">
    <location>
        <begin position="4"/>
        <end position="220"/>
    </location>
</feature>
<evidence type="ECO:0000256" key="1">
    <source>
        <dbReference type="ARBA" id="ARBA00022448"/>
    </source>
</evidence>
<dbReference type="Pfam" id="PF00005">
    <property type="entry name" value="ABC_tran"/>
    <property type="match status" value="1"/>
</dbReference>
<dbReference type="InterPro" id="IPR003593">
    <property type="entry name" value="AAA+_ATPase"/>
</dbReference>
<dbReference type="RefSeq" id="WP_019768928.1">
    <property type="nucleotide sequence ID" value="NZ_CP029490.1"/>
</dbReference>
<evidence type="ECO:0000313" key="5">
    <source>
        <dbReference type="EMBL" id="AWN19894.1"/>
    </source>
</evidence>
<dbReference type="Proteomes" id="UP000245369">
    <property type="component" value="Chromosome"/>
</dbReference>
<reference evidence="5 6" key="1">
    <citation type="submission" date="2018-05" db="EMBL/GenBank/DDBJ databases">
        <title>Complete genome sequences of Streptococcus sobrinus.</title>
        <authorList>
            <person name="Sales M."/>
            <person name="Jensen P.A."/>
        </authorList>
    </citation>
    <scope>NUCLEOTIDE SEQUENCE [LARGE SCALE GENOMIC DNA]</scope>
    <source>
        <strain evidence="5 6">SL1</strain>
    </source>
</reference>
<dbReference type="GeneID" id="93922953"/>
<evidence type="ECO:0000313" key="6">
    <source>
        <dbReference type="Proteomes" id="UP000245369"/>
    </source>
</evidence>
<dbReference type="InterPro" id="IPR051782">
    <property type="entry name" value="ABC_Transporter_VariousFunc"/>
</dbReference>
<accession>A0ABN5LG08</accession>
<name>A0ABN5LG08_9STRE</name>
<gene>
    <name evidence="5" type="ORF">DK182_00245</name>
</gene>
<dbReference type="EMBL" id="CP029490">
    <property type="protein sequence ID" value="AWN19894.1"/>
    <property type="molecule type" value="Genomic_DNA"/>
</dbReference>
<organism evidence="5 6">
    <name type="scientific">Streptococcus sobrinus</name>
    <dbReference type="NCBI Taxonomy" id="1310"/>
    <lineage>
        <taxon>Bacteria</taxon>
        <taxon>Bacillati</taxon>
        <taxon>Bacillota</taxon>
        <taxon>Bacilli</taxon>
        <taxon>Lactobacillales</taxon>
        <taxon>Streptococcaceae</taxon>
        <taxon>Streptococcus</taxon>
    </lineage>
</organism>
<keyword evidence="1" id="KW-0813">Transport</keyword>
<dbReference type="PANTHER" id="PTHR42939:SF1">
    <property type="entry name" value="ABC TRANSPORTER ATP-BINDING PROTEIN ALBC-RELATED"/>
    <property type="match status" value="1"/>
</dbReference>
<keyword evidence="6" id="KW-1185">Reference proteome</keyword>
<protein>
    <submittedName>
        <fullName evidence="5">Bacitracin ABC transporter ATP-binding protein</fullName>
    </submittedName>
</protein>
<evidence type="ECO:0000256" key="2">
    <source>
        <dbReference type="ARBA" id="ARBA00022741"/>
    </source>
</evidence>
<evidence type="ECO:0000259" key="4">
    <source>
        <dbReference type="PROSITE" id="PS50893"/>
    </source>
</evidence>
<keyword evidence="2" id="KW-0547">Nucleotide-binding</keyword>
<dbReference type="InterPro" id="IPR027417">
    <property type="entry name" value="P-loop_NTPase"/>
</dbReference>
<evidence type="ECO:0000256" key="3">
    <source>
        <dbReference type="ARBA" id="ARBA00022840"/>
    </source>
</evidence>
<dbReference type="SUPFAM" id="SSF52540">
    <property type="entry name" value="P-loop containing nucleoside triphosphate hydrolases"/>
    <property type="match status" value="1"/>
</dbReference>
<proteinExistence type="predicted"/>
<dbReference type="Gene3D" id="3.40.50.300">
    <property type="entry name" value="P-loop containing nucleotide triphosphate hydrolases"/>
    <property type="match status" value="1"/>
</dbReference>